<dbReference type="GO" id="GO:0006915">
    <property type="term" value="P:apoptotic process"/>
    <property type="evidence" value="ECO:0007669"/>
    <property type="project" value="UniProtKB-KW"/>
</dbReference>
<gene>
    <name evidence="6" type="ORF">GDO86_017072</name>
</gene>
<comment type="similarity">
    <text evidence="1">Belongs to the peptidase C14A family.</text>
</comment>
<dbReference type="AlphaFoldDB" id="A0A8T2IM44"/>
<dbReference type="PROSITE" id="PS50168">
    <property type="entry name" value="DED"/>
    <property type="match status" value="2"/>
</dbReference>
<evidence type="ECO:0000259" key="4">
    <source>
        <dbReference type="PROSITE" id="PS50168"/>
    </source>
</evidence>
<dbReference type="InterPro" id="IPR011600">
    <property type="entry name" value="Pept_C14_caspase"/>
</dbReference>
<dbReference type="PANTHER" id="PTHR48169">
    <property type="entry name" value="DED DOMAIN-CONTAINING PROTEIN"/>
    <property type="match status" value="1"/>
</dbReference>
<evidence type="ECO:0000313" key="7">
    <source>
        <dbReference type="Proteomes" id="UP000812440"/>
    </source>
</evidence>
<dbReference type="GO" id="GO:0004197">
    <property type="term" value="F:cysteine-type endopeptidase activity"/>
    <property type="evidence" value="ECO:0007669"/>
    <property type="project" value="InterPro"/>
</dbReference>
<evidence type="ECO:0000256" key="3">
    <source>
        <dbReference type="ARBA" id="ARBA00022737"/>
    </source>
</evidence>
<keyword evidence="7" id="KW-1185">Reference proteome</keyword>
<dbReference type="GO" id="GO:0006508">
    <property type="term" value="P:proteolysis"/>
    <property type="evidence" value="ECO:0007669"/>
    <property type="project" value="InterPro"/>
</dbReference>
<dbReference type="SMART" id="SM00115">
    <property type="entry name" value="CASc"/>
    <property type="match status" value="1"/>
</dbReference>
<keyword evidence="2" id="KW-0053">Apoptosis</keyword>
<evidence type="ECO:0000313" key="6">
    <source>
        <dbReference type="EMBL" id="KAG8432687.1"/>
    </source>
</evidence>
<comment type="caution">
    <text evidence="6">The sequence shown here is derived from an EMBL/GenBank/DDBJ whole genome shotgun (WGS) entry which is preliminary data.</text>
</comment>
<dbReference type="SMART" id="SM00031">
    <property type="entry name" value="DED"/>
    <property type="match status" value="2"/>
</dbReference>
<dbReference type="CDD" id="cd08340">
    <property type="entry name" value="DED_c-FLIP_r2"/>
    <property type="match status" value="1"/>
</dbReference>
<reference evidence="6" key="1">
    <citation type="thesis" date="2020" institute="ProQuest LLC" country="789 East Eisenhower Parkway, Ann Arbor, MI, USA">
        <title>Comparative Genomics and Chromosome Evolution.</title>
        <authorList>
            <person name="Mudd A.B."/>
        </authorList>
    </citation>
    <scope>NUCLEOTIDE SEQUENCE</scope>
    <source>
        <strain evidence="6">Female2</strain>
        <tissue evidence="6">Blood</tissue>
    </source>
</reference>
<dbReference type="InterPro" id="IPR001309">
    <property type="entry name" value="Pept_C14_p20"/>
</dbReference>
<dbReference type="EMBL" id="JAACNH010000009">
    <property type="protein sequence ID" value="KAG8432687.1"/>
    <property type="molecule type" value="Genomic_DNA"/>
</dbReference>
<dbReference type="OrthoDB" id="8816507at2759"/>
<dbReference type="FunFam" id="1.10.533.10:FF:000016">
    <property type="entry name" value="CASP8 and FADD-like apoptosis regulator"/>
    <property type="match status" value="1"/>
</dbReference>
<dbReference type="SUPFAM" id="SSF52129">
    <property type="entry name" value="Caspase-like"/>
    <property type="match status" value="1"/>
</dbReference>
<dbReference type="InterPro" id="IPR001875">
    <property type="entry name" value="DED_dom"/>
</dbReference>
<protein>
    <recommendedName>
        <fullName evidence="8">CASP8 and FADD-like apoptosis regulator</fullName>
    </recommendedName>
</protein>
<name>A0A8T2IM44_9PIPI</name>
<feature type="domain" description="Caspase family p20" evidence="5">
    <location>
        <begin position="264"/>
        <end position="359"/>
    </location>
</feature>
<dbReference type="PANTHER" id="PTHR48169:SF3">
    <property type="entry name" value="CASP8 AND FADD LIKE APOPTOSIS REGULATOR"/>
    <property type="match status" value="1"/>
</dbReference>
<dbReference type="GO" id="GO:0005737">
    <property type="term" value="C:cytoplasm"/>
    <property type="evidence" value="ECO:0007669"/>
    <property type="project" value="UniProtKB-ARBA"/>
</dbReference>
<dbReference type="Pfam" id="PF00656">
    <property type="entry name" value="Peptidase_C14"/>
    <property type="match status" value="1"/>
</dbReference>
<dbReference type="InterPro" id="IPR015917">
    <property type="entry name" value="Pept_C14A"/>
</dbReference>
<dbReference type="Gene3D" id="1.10.533.10">
    <property type="entry name" value="Death Domain, Fas"/>
    <property type="match status" value="2"/>
</dbReference>
<dbReference type="PROSITE" id="PS50208">
    <property type="entry name" value="CASPASE_P20"/>
    <property type="match status" value="1"/>
</dbReference>
<proteinExistence type="inferred from homology"/>
<dbReference type="Gene3D" id="3.40.50.1460">
    <property type="match status" value="1"/>
</dbReference>
<dbReference type="Proteomes" id="UP000812440">
    <property type="component" value="Chromosome 9"/>
</dbReference>
<keyword evidence="3" id="KW-0677">Repeat</keyword>
<evidence type="ECO:0000256" key="1">
    <source>
        <dbReference type="ARBA" id="ARBA00010134"/>
    </source>
</evidence>
<feature type="domain" description="DED" evidence="4">
    <location>
        <begin position="27"/>
        <end position="91"/>
    </location>
</feature>
<dbReference type="Pfam" id="PF01335">
    <property type="entry name" value="DED"/>
    <property type="match status" value="1"/>
</dbReference>
<sequence>MQPRQSTFPINKVTSPNAWQRVPINALLQISEDIDPAEVEAIRYLCRDVLFKTNIRELLNDLDDPSLNLPFSLAEVLYVVKRFDLLKYLHKSKTEAENGLKLLSDIQLRYRILMIEIGEQLEGSDLESLIFLLKDKLRTGGKLSNKTFLSLITELEKLNLIAPQRLDLIEQCLQNIHRIDLKKRITNFRLTASCDHYSNAFGAQPSSQALISPQGPRNEINFHKDTVPIQETGEPYPMELREECYTVRKATAGFCLIIDCVGNDADYLKDIFVKLNFTVKCSMYTTMNTFKETLQLVANMEQLRSHDIFVCIIISRGSSDSVFCIDKSFPGFPLDKVKNFFTGHSCPHLVGKPKLFFVQNYIVQKIEESGDMIEVDGPVYASFVNEQTAQRNPKVPIEADIFWSHCKVNEIFLLESPNSPSLYFKHLSQLLSDEQKR</sequence>
<dbReference type="SUPFAM" id="SSF47986">
    <property type="entry name" value="DEATH domain"/>
    <property type="match status" value="2"/>
</dbReference>
<dbReference type="GO" id="GO:0042981">
    <property type="term" value="P:regulation of apoptotic process"/>
    <property type="evidence" value="ECO:0007669"/>
    <property type="project" value="InterPro"/>
</dbReference>
<dbReference type="InterPro" id="IPR029030">
    <property type="entry name" value="Caspase-like_dom_sf"/>
</dbReference>
<evidence type="ECO:0008006" key="8">
    <source>
        <dbReference type="Google" id="ProtNLM"/>
    </source>
</evidence>
<accession>A0A8T2IM44</accession>
<evidence type="ECO:0000256" key="2">
    <source>
        <dbReference type="ARBA" id="ARBA00022703"/>
    </source>
</evidence>
<organism evidence="6 7">
    <name type="scientific">Hymenochirus boettgeri</name>
    <name type="common">Congo dwarf clawed frog</name>
    <dbReference type="NCBI Taxonomy" id="247094"/>
    <lineage>
        <taxon>Eukaryota</taxon>
        <taxon>Metazoa</taxon>
        <taxon>Chordata</taxon>
        <taxon>Craniata</taxon>
        <taxon>Vertebrata</taxon>
        <taxon>Euteleostomi</taxon>
        <taxon>Amphibia</taxon>
        <taxon>Batrachia</taxon>
        <taxon>Anura</taxon>
        <taxon>Pipoidea</taxon>
        <taxon>Pipidae</taxon>
        <taxon>Pipinae</taxon>
        <taxon>Hymenochirus</taxon>
    </lineage>
</organism>
<dbReference type="InterPro" id="IPR011029">
    <property type="entry name" value="DEATH-like_dom_sf"/>
</dbReference>
<evidence type="ECO:0000259" key="5">
    <source>
        <dbReference type="PROSITE" id="PS50208"/>
    </source>
</evidence>
<feature type="domain" description="DED" evidence="4">
    <location>
        <begin position="109"/>
        <end position="187"/>
    </location>
</feature>